<sequence length="121" mass="14343">MKKPFFAFFLVFSLLLSANLSYGRKDLGEYWKKMINNGQSMPEAIKELLVVDDEDPSSDSKNNNKDNYFIRDFDIKPNVILYHSHHDVVSKNQKQKKQKHRHKNPFLLNNLEPEFQETENK</sequence>
<dbReference type="Pfam" id="PF10950">
    <property type="entry name" value="Organ_specific"/>
    <property type="match status" value="1"/>
</dbReference>
<proteinExistence type="predicted"/>
<evidence type="ECO:0008006" key="5">
    <source>
        <dbReference type="Google" id="ProtNLM"/>
    </source>
</evidence>
<protein>
    <recommendedName>
        <fullName evidence="5">Organ-specific protein P4</fullName>
    </recommendedName>
</protein>
<feature type="compositionally biased region" description="Basic residues" evidence="1">
    <location>
        <begin position="93"/>
        <end position="104"/>
    </location>
</feature>
<dbReference type="PANTHER" id="PTHR33731:SF17">
    <property type="entry name" value="ORGAN-SPECIFIC PROTEIN P4-LIKE"/>
    <property type="match status" value="1"/>
</dbReference>
<evidence type="ECO:0000313" key="4">
    <source>
        <dbReference type="Proteomes" id="UP001341840"/>
    </source>
</evidence>
<accession>A0ABU6Y0V8</accession>
<dbReference type="PANTHER" id="PTHR33731">
    <property type="entry name" value="PROTEIN, PUTATIVE-RELATED"/>
    <property type="match status" value="1"/>
</dbReference>
<dbReference type="InterPro" id="IPR024489">
    <property type="entry name" value="Organ_specific_prot"/>
</dbReference>
<feature type="chain" id="PRO_5046669214" description="Organ-specific protein P4" evidence="2">
    <location>
        <begin position="24"/>
        <end position="121"/>
    </location>
</feature>
<reference evidence="3 4" key="1">
    <citation type="journal article" date="2023" name="Plants (Basel)">
        <title>Bridging the Gap: Combining Genomics and Transcriptomics Approaches to Understand Stylosanthes scabra, an Orphan Legume from the Brazilian Caatinga.</title>
        <authorList>
            <person name="Ferreira-Neto J.R.C."/>
            <person name="da Silva M.D."/>
            <person name="Binneck E."/>
            <person name="de Melo N.F."/>
            <person name="da Silva R.H."/>
            <person name="de Melo A.L.T.M."/>
            <person name="Pandolfi V."/>
            <person name="Bustamante F.O."/>
            <person name="Brasileiro-Vidal A.C."/>
            <person name="Benko-Iseppon A.M."/>
        </authorList>
    </citation>
    <scope>NUCLEOTIDE SEQUENCE [LARGE SCALE GENOMIC DNA]</scope>
    <source>
        <tissue evidence="3">Leaves</tissue>
    </source>
</reference>
<organism evidence="3 4">
    <name type="scientific">Stylosanthes scabra</name>
    <dbReference type="NCBI Taxonomy" id="79078"/>
    <lineage>
        <taxon>Eukaryota</taxon>
        <taxon>Viridiplantae</taxon>
        <taxon>Streptophyta</taxon>
        <taxon>Embryophyta</taxon>
        <taxon>Tracheophyta</taxon>
        <taxon>Spermatophyta</taxon>
        <taxon>Magnoliopsida</taxon>
        <taxon>eudicotyledons</taxon>
        <taxon>Gunneridae</taxon>
        <taxon>Pentapetalae</taxon>
        <taxon>rosids</taxon>
        <taxon>fabids</taxon>
        <taxon>Fabales</taxon>
        <taxon>Fabaceae</taxon>
        <taxon>Papilionoideae</taxon>
        <taxon>50 kb inversion clade</taxon>
        <taxon>dalbergioids sensu lato</taxon>
        <taxon>Dalbergieae</taxon>
        <taxon>Pterocarpus clade</taxon>
        <taxon>Stylosanthes</taxon>
    </lineage>
</organism>
<comment type="caution">
    <text evidence="3">The sequence shown here is derived from an EMBL/GenBank/DDBJ whole genome shotgun (WGS) entry which is preliminary data.</text>
</comment>
<evidence type="ECO:0000313" key="3">
    <source>
        <dbReference type="EMBL" id="MED6204137.1"/>
    </source>
</evidence>
<dbReference type="EMBL" id="JASCZI010241668">
    <property type="protein sequence ID" value="MED6204137.1"/>
    <property type="molecule type" value="Genomic_DNA"/>
</dbReference>
<feature type="signal peptide" evidence="2">
    <location>
        <begin position="1"/>
        <end position="23"/>
    </location>
</feature>
<keyword evidence="2" id="KW-0732">Signal</keyword>
<gene>
    <name evidence="3" type="ORF">PIB30_006200</name>
</gene>
<feature type="region of interest" description="Disordered" evidence="1">
    <location>
        <begin position="87"/>
        <end position="121"/>
    </location>
</feature>
<keyword evidence="4" id="KW-1185">Reference proteome</keyword>
<evidence type="ECO:0000256" key="1">
    <source>
        <dbReference type="SAM" id="MobiDB-lite"/>
    </source>
</evidence>
<evidence type="ECO:0000256" key="2">
    <source>
        <dbReference type="SAM" id="SignalP"/>
    </source>
</evidence>
<name>A0ABU6Y0V8_9FABA</name>
<dbReference type="Proteomes" id="UP001341840">
    <property type="component" value="Unassembled WGS sequence"/>
</dbReference>